<dbReference type="EMBL" id="MT104466">
    <property type="protein sequence ID" value="QJD54646.1"/>
    <property type="molecule type" value="Genomic_DNA"/>
</dbReference>
<gene>
    <name evidence="2" type="ORF">PssvBMR2_gp03</name>
</gene>
<evidence type="ECO:0000313" key="3">
    <source>
        <dbReference type="Proteomes" id="UP000502596"/>
    </source>
</evidence>
<name>A0A6M3T8Q1_9CAUD</name>
<feature type="compositionally biased region" description="Polar residues" evidence="1">
    <location>
        <begin position="8"/>
        <end position="17"/>
    </location>
</feature>
<proteinExistence type="predicted"/>
<dbReference type="Proteomes" id="UP000502596">
    <property type="component" value="Segment"/>
</dbReference>
<keyword evidence="3" id="KW-1185">Reference proteome</keyword>
<reference evidence="2 3" key="1">
    <citation type="journal article" date="2020" name="Microb. Biotechnol.">
        <title>Phage biocontrol to combat Pseudomonas syringae pathogens causing disease in cherry.</title>
        <authorList>
            <person name="Rabiey M."/>
            <person name="Roy S.R."/>
            <person name="Holtappels D."/>
            <person name="Franceschetti L."/>
            <person name="Quilty B.J."/>
            <person name="Creeth R."/>
            <person name="Sundin G.W."/>
            <person name="Wagemans J."/>
            <person name="Lavigne R."/>
            <person name="Jackson R.W."/>
        </authorList>
    </citation>
    <scope>NUCLEOTIDE SEQUENCE [LARGE SCALE GENOMIC DNA]</scope>
</reference>
<feature type="region of interest" description="Disordered" evidence="1">
    <location>
        <begin position="1"/>
        <end position="45"/>
    </location>
</feature>
<accession>A0A6M3T8Q1</accession>
<evidence type="ECO:0000313" key="2">
    <source>
        <dbReference type="EMBL" id="QJD54646.1"/>
    </source>
</evidence>
<sequence length="129" mass="14370">MHRMQAVRSRSQGSGSDKGSLLSCDLSSMHGDYESKRPLPPHGALTMSQRTKALQDALDDLEARIKLACNAHEAAKSTFGRFEGPASHPMWEKLRNDVDSTLTHKRVLQAVWHRTKADLLGQQIIDHEA</sequence>
<evidence type="ECO:0000256" key="1">
    <source>
        <dbReference type="SAM" id="MobiDB-lite"/>
    </source>
</evidence>
<protein>
    <submittedName>
        <fullName evidence="2">Uncharacterized protein</fullName>
    </submittedName>
</protein>
<organism evidence="2 3">
    <name type="scientific">Pseudomonas phage MR2</name>
    <dbReference type="NCBI Taxonomy" id="2711170"/>
    <lineage>
        <taxon>Viruses</taxon>
        <taxon>Duplodnaviria</taxon>
        <taxon>Heunggongvirae</taxon>
        <taxon>Uroviricota</taxon>
        <taxon>Caudoviricetes</taxon>
        <taxon>Autographivirales</taxon>
        <taxon>Autotranscriptaviridae</taxon>
        <taxon>Studiervirinae</taxon>
        <taxon>Hennigervirus</taxon>
        <taxon>Hennigervirus MR2</taxon>
    </lineage>
</organism>